<evidence type="ECO:0000256" key="4">
    <source>
        <dbReference type="SAM" id="MobiDB-lite"/>
    </source>
</evidence>
<feature type="coiled-coil region" evidence="3">
    <location>
        <begin position="324"/>
        <end position="351"/>
    </location>
</feature>
<dbReference type="AlphaFoldDB" id="Q2Y565"/>
<dbReference type="Proteomes" id="UP000002718">
    <property type="component" value="Plasmid 3"/>
</dbReference>
<dbReference type="KEGG" id="nmu:Nmul_D2819"/>
<dbReference type="OrthoDB" id="8565591at2"/>
<reference evidence="8" key="2">
    <citation type="submission" date="2005-08" db="EMBL/GenBank/DDBJ databases">
        <title>Complete sequence of plasmid 3 of Nitrosospira multiformis ATCC 25196.</title>
        <authorList>
            <person name="Hammon N."/>
            <person name="Israni S."/>
            <person name="Pitluck S."/>
            <person name="Chain P."/>
            <person name="Malfatti S."/>
            <person name="Shin M."/>
            <person name="Vergez L."/>
            <person name="Schmutz J."/>
            <person name="Larimer F."/>
            <person name="Land M."/>
            <person name="Hauser L."/>
            <person name="Kyrpides N."/>
            <person name="Lykidis A."/>
            <person name="Richardson P."/>
        </authorList>
    </citation>
    <scope>NUCLEOTIDE SEQUENCE [LARGE SCALE GENOMIC DNA]</scope>
    <source>
        <strain evidence="8">ATCC 25196 / NCIMB 11849 / C 71</strain>
        <plasmid evidence="8">pNITMU3</plasmid>
    </source>
</reference>
<dbReference type="HOGENOM" id="CLU_510753_0_0_4"/>
<evidence type="ECO:0000313" key="8">
    <source>
        <dbReference type="Proteomes" id="UP000002718"/>
    </source>
</evidence>
<evidence type="ECO:0000256" key="1">
    <source>
        <dbReference type="ARBA" id="ARBA00010873"/>
    </source>
</evidence>
<keyword evidence="6" id="KW-0614">Plasmid</keyword>
<keyword evidence="8" id="KW-1185">Reference proteome</keyword>
<feature type="domain" description="MobA/MobL protein" evidence="5">
    <location>
        <begin position="43"/>
        <end position="219"/>
    </location>
</feature>
<evidence type="ECO:0000313" key="7">
    <source>
        <dbReference type="EMBL" id="SEG18114.1"/>
    </source>
</evidence>
<dbReference type="Proteomes" id="UP000236751">
    <property type="component" value="Unassembled WGS sequence"/>
</dbReference>
<dbReference type="EMBL" id="FNVK01000043">
    <property type="protein sequence ID" value="SEG18114.1"/>
    <property type="molecule type" value="Genomic_DNA"/>
</dbReference>
<reference evidence="7 9" key="4">
    <citation type="submission" date="2016-10" db="EMBL/GenBank/DDBJ databases">
        <authorList>
            <person name="de Groot N.N."/>
        </authorList>
    </citation>
    <scope>NUCLEOTIDE SEQUENCE [LARGE SCALE GENOMIC DNA]</scope>
    <source>
        <strain evidence="7 9">Nl13</strain>
    </source>
</reference>
<keyword evidence="2" id="KW-0184">Conjugation</keyword>
<evidence type="ECO:0000313" key="6">
    <source>
        <dbReference type="EMBL" id="ABB76106.1"/>
    </source>
</evidence>
<dbReference type="Gene3D" id="3.30.930.30">
    <property type="match status" value="1"/>
</dbReference>
<evidence type="ECO:0000259" key="5">
    <source>
        <dbReference type="Pfam" id="PF03389"/>
    </source>
</evidence>
<protein>
    <submittedName>
        <fullName evidence="6">MobA/MobL protein</fullName>
    </submittedName>
    <submittedName>
        <fullName evidence="7">Plasmid mobilization system relaxase</fullName>
    </submittedName>
</protein>
<geneLocation type="plasmid" evidence="6">
    <name>3</name>
</geneLocation>
<gene>
    <name evidence="6" type="ordered locus">Nmul_D2819</name>
    <name evidence="7" type="ORF">SAMN05216403_1434</name>
</gene>
<comment type="similarity">
    <text evidence="1">Belongs to the MobA/MobL family.</text>
</comment>
<geneLocation type="plasmid" evidence="8">
    <name>pNITMU3</name>
</geneLocation>
<keyword evidence="3" id="KW-0175">Coiled coil</keyword>
<evidence type="ECO:0000313" key="9">
    <source>
        <dbReference type="Proteomes" id="UP000236751"/>
    </source>
</evidence>
<name>Q2Y565_NITMU</name>
<dbReference type="RefSeq" id="WP_011382089.1">
    <property type="nucleotide sequence ID" value="NC_007617.1"/>
</dbReference>
<dbReference type="eggNOG" id="COG3843">
    <property type="taxonomic scope" value="Bacteria"/>
</dbReference>
<reference evidence="6 8" key="3">
    <citation type="journal article" date="2008" name="Appl. Environ. Microbiol.">
        <title>Complete genome sequence of Nitrosospira multiformis, an ammonia-oxidizing bacterium from the soil environment.</title>
        <authorList>
            <person name="Norton J.M."/>
            <person name="Klotz M.G."/>
            <person name="Stein L.Y."/>
            <person name="Arp D.J."/>
            <person name="Bottomley P.J."/>
            <person name="Chain P.S."/>
            <person name="Hauser L.J."/>
            <person name="Land M.L."/>
            <person name="Larimer F.W."/>
            <person name="Shin M.W."/>
            <person name="Starkenburg S.R."/>
        </authorList>
    </citation>
    <scope>NUCLEOTIDE SEQUENCE [LARGE SCALE GENOMIC DNA]</scope>
    <source>
        <strain evidence="6">ATCC 25196</strain>
        <strain evidence="8">ATCC 25196 / NCIMB 11849 / C 71</strain>
        <plasmid evidence="6">3</plasmid>
        <plasmid evidence="8">pNITMU3</plasmid>
    </source>
</reference>
<evidence type="ECO:0000256" key="2">
    <source>
        <dbReference type="ARBA" id="ARBA00022971"/>
    </source>
</evidence>
<accession>Q2Y565</accession>
<sequence>MAIARLSMKVGKAGRACPHAAYIVRAGQHARHLSRGERLEAVEAGNLPAWAQHDPLLFWQMADAYERSNGTTYREMEIALPRELDAGQRAALVRAFVAQEIGGRHAYQWAIHTPIAADGQAQPHVHLMFSERQVDGIERDPEQYFKRYNARNPEKGGARKGYGPRAGQTLSRAERAADLKELRARWQEMANTHLEQLGHSARIDMRSHAERGTGLLPEKKQLPSQWRGEGRGNIIEFRQARAALVQAHEHMQQAVPDAKAEVISLEAERERRIRDREERSQAERLRIERMTSRELKAEIERLRPLSIKAAVDRHPEVMAARKIHASLSYQMRQAQEKMQRATLQMHDWRRAHPLRARTHDLGLIPSSYLIEREQTREEARLRAEDLKPGVDDARRRAEDIAADIGQRMEIEQKPVREQVAKLERIWQQKANQELEVLRQAKKLDWAISEFKSHAISRALKVPSYSDTGTQWKALPESAREAIDRFNTLPKDERARELERMREYFRQQGPKAVEGLVQEMSQGKSRNRGQGWEL</sequence>
<proteinExistence type="inferred from homology"/>
<dbReference type="Pfam" id="PF03389">
    <property type="entry name" value="MobA_MobL"/>
    <property type="match status" value="1"/>
</dbReference>
<feature type="region of interest" description="Disordered" evidence="4">
    <location>
        <begin position="508"/>
        <end position="533"/>
    </location>
</feature>
<evidence type="ECO:0000256" key="3">
    <source>
        <dbReference type="SAM" id="Coils"/>
    </source>
</evidence>
<dbReference type="EMBL" id="CP000106">
    <property type="protein sequence ID" value="ABB76106.1"/>
    <property type="molecule type" value="Genomic_DNA"/>
</dbReference>
<dbReference type="InterPro" id="IPR005053">
    <property type="entry name" value="MobA_MobL"/>
</dbReference>
<organism evidence="6 8">
    <name type="scientific">Nitrosospira multiformis (strain ATCC 25196 / NCIMB 11849 / C 71)</name>
    <dbReference type="NCBI Taxonomy" id="323848"/>
    <lineage>
        <taxon>Bacteria</taxon>
        <taxon>Pseudomonadati</taxon>
        <taxon>Pseudomonadota</taxon>
        <taxon>Betaproteobacteria</taxon>
        <taxon>Nitrosomonadales</taxon>
        <taxon>Nitrosomonadaceae</taxon>
        <taxon>Nitrosospira</taxon>
    </lineage>
</organism>
<reference evidence="6" key="1">
    <citation type="submission" date="2005-08" db="EMBL/GenBank/DDBJ databases">
        <title>Complete sequence of Plasmid 3 of Nitrosospira multiformis ATCC 25196.</title>
        <authorList>
            <consortium name="US DOE Joint Genome Institute"/>
            <person name="Copeland A."/>
            <person name="Lucas S."/>
            <person name="Lapidus A."/>
            <person name="Barry K."/>
            <person name="Detter J.C."/>
            <person name="Glavina T."/>
            <person name="Hammon N."/>
            <person name="Israni S."/>
            <person name="Pitluck S."/>
            <person name="Chain P."/>
            <person name="Malfatti S."/>
            <person name="Shin M."/>
            <person name="Vergez L."/>
            <person name="Schmutz J."/>
            <person name="Larimer F."/>
            <person name="Land M."/>
            <person name="Hauser L."/>
            <person name="Kyrpides N."/>
            <person name="Lykidis A."/>
            <person name="Richardson P."/>
        </authorList>
    </citation>
    <scope>NUCLEOTIDE SEQUENCE</scope>
    <source>
        <strain evidence="6">ATCC 25196</strain>
        <plasmid evidence="6">3</plasmid>
    </source>
</reference>